<sequence>MTTEAFLLPVIDLSKLSTEQEKLAAAVAKPGPGCFRVINHGIPMALMAEMMATAASLMDLPVEVKLRNADVIPASGYMPPTIFNMMYESLGIHEVDDLDNVHAFCSLLGVSPHHREILTWYTSEAHNLMILLASEVAKSLGLPEHSFKEWSCALKVNQYNFSGETIGSLGVPEHTDCSFITVILEDDCNNGLETMDSSGNFASIDPLPGSLVVFVGDIAKVWSNGRLHNALHRVVCKRAKPRFSVGFFMQAPRDGKVEPRDELVDSEHPPLFHSFDFAKYKGLRLSSKVVNGDVLLNWARDEDALME</sequence>
<comment type="caution">
    <text evidence="7">The sequence shown here is derived from an EMBL/GenBank/DDBJ whole genome shotgun (WGS) entry which is preliminary data.</text>
</comment>
<dbReference type="InterPro" id="IPR050231">
    <property type="entry name" value="Iron_ascorbate_oxido_reductase"/>
</dbReference>
<dbReference type="PROSITE" id="PS51471">
    <property type="entry name" value="FE2OG_OXY"/>
    <property type="match status" value="1"/>
</dbReference>
<organism evidence="7 8">
    <name type="scientific">Vanilla planifolia</name>
    <name type="common">Vanilla</name>
    <dbReference type="NCBI Taxonomy" id="51239"/>
    <lineage>
        <taxon>Eukaryota</taxon>
        <taxon>Viridiplantae</taxon>
        <taxon>Streptophyta</taxon>
        <taxon>Embryophyta</taxon>
        <taxon>Tracheophyta</taxon>
        <taxon>Spermatophyta</taxon>
        <taxon>Magnoliopsida</taxon>
        <taxon>Liliopsida</taxon>
        <taxon>Asparagales</taxon>
        <taxon>Orchidaceae</taxon>
        <taxon>Vanilloideae</taxon>
        <taxon>Vanilleae</taxon>
        <taxon>Vanilla</taxon>
    </lineage>
</organism>
<evidence type="ECO:0000313" key="7">
    <source>
        <dbReference type="EMBL" id="KAG0454091.1"/>
    </source>
</evidence>
<evidence type="ECO:0000313" key="8">
    <source>
        <dbReference type="Proteomes" id="UP000639772"/>
    </source>
</evidence>
<evidence type="ECO:0000256" key="5">
    <source>
        <dbReference type="RuleBase" id="RU003682"/>
    </source>
</evidence>
<dbReference type="InterPro" id="IPR027443">
    <property type="entry name" value="IPNS-like_sf"/>
</dbReference>
<proteinExistence type="inferred from homology"/>
<reference evidence="7 8" key="1">
    <citation type="journal article" date="2020" name="Nat. Food">
        <title>A phased Vanilla planifolia genome enables genetic improvement of flavour and production.</title>
        <authorList>
            <person name="Hasing T."/>
            <person name="Tang H."/>
            <person name="Brym M."/>
            <person name="Khazi F."/>
            <person name="Huang T."/>
            <person name="Chambers A.H."/>
        </authorList>
    </citation>
    <scope>NUCLEOTIDE SEQUENCE [LARGE SCALE GENOMIC DNA]</scope>
    <source>
        <tissue evidence="7">Leaf</tissue>
    </source>
</reference>
<dbReference type="Pfam" id="PF03171">
    <property type="entry name" value="2OG-FeII_Oxy"/>
    <property type="match status" value="1"/>
</dbReference>
<dbReference type="InterPro" id="IPR044861">
    <property type="entry name" value="IPNS-like_FE2OG_OXY"/>
</dbReference>
<dbReference type="GO" id="GO:0016491">
    <property type="term" value="F:oxidoreductase activity"/>
    <property type="evidence" value="ECO:0007669"/>
    <property type="project" value="UniProtKB-KW"/>
</dbReference>
<dbReference type="Proteomes" id="UP000639772">
    <property type="component" value="Unassembled WGS sequence"/>
</dbReference>
<gene>
    <name evidence="7" type="ORF">HPP92_025395</name>
</gene>
<keyword evidence="4 5" id="KW-0408">Iron</keyword>
<feature type="domain" description="Fe2OG dioxygenase" evidence="6">
    <location>
        <begin position="149"/>
        <end position="251"/>
    </location>
</feature>
<accession>A0A835UCA2</accession>
<dbReference type="InterPro" id="IPR026992">
    <property type="entry name" value="DIOX_N"/>
</dbReference>
<evidence type="ECO:0000259" key="6">
    <source>
        <dbReference type="PROSITE" id="PS51471"/>
    </source>
</evidence>
<keyword evidence="3 5" id="KW-0560">Oxidoreductase</keyword>
<evidence type="ECO:0000256" key="4">
    <source>
        <dbReference type="ARBA" id="ARBA00023004"/>
    </source>
</evidence>
<evidence type="ECO:0000256" key="2">
    <source>
        <dbReference type="ARBA" id="ARBA00022723"/>
    </source>
</evidence>
<comment type="cofactor">
    <cofactor evidence="1">
        <name>L-ascorbate</name>
        <dbReference type="ChEBI" id="CHEBI:38290"/>
    </cofactor>
</comment>
<dbReference type="SUPFAM" id="SSF51197">
    <property type="entry name" value="Clavaminate synthase-like"/>
    <property type="match status" value="1"/>
</dbReference>
<dbReference type="Gene3D" id="2.60.120.330">
    <property type="entry name" value="B-lactam Antibiotic, Isopenicillin N Synthase, Chain"/>
    <property type="match status" value="1"/>
</dbReference>
<evidence type="ECO:0000256" key="1">
    <source>
        <dbReference type="ARBA" id="ARBA00001961"/>
    </source>
</evidence>
<dbReference type="OrthoDB" id="288590at2759"/>
<comment type="similarity">
    <text evidence="5">Belongs to the iron/ascorbate-dependent oxidoreductase family.</text>
</comment>
<protein>
    <recommendedName>
        <fullName evidence="6">Fe2OG dioxygenase domain-containing protein</fullName>
    </recommendedName>
</protein>
<keyword evidence="2 5" id="KW-0479">Metal-binding</keyword>
<dbReference type="Pfam" id="PF14226">
    <property type="entry name" value="DIOX_N"/>
    <property type="match status" value="1"/>
</dbReference>
<dbReference type="GO" id="GO:0046872">
    <property type="term" value="F:metal ion binding"/>
    <property type="evidence" value="ECO:0007669"/>
    <property type="project" value="UniProtKB-KW"/>
</dbReference>
<dbReference type="InterPro" id="IPR005123">
    <property type="entry name" value="Oxoglu/Fe-dep_dioxygenase_dom"/>
</dbReference>
<dbReference type="EMBL" id="JADCNM010000014">
    <property type="protein sequence ID" value="KAG0454091.1"/>
    <property type="molecule type" value="Genomic_DNA"/>
</dbReference>
<name>A0A835UCA2_VANPL</name>
<evidence type="ECO:0000256" key="3">
    <source>
        <dbReference type="ARBA" id="ARBA00023002"/>
    </source>
</evidence>
<dbReference type="PANTHER" id="PTHR47990">
    <property type="entry name" value="2-OXOGLUTARATE (2OG) AND FE(II)-DEPENDENT OXYGENASE SUPERFAMILY PROTEIN-RELATED"/>
    <property type="match status" value="1"/>
</dbReference>
<dbReference type="AlphaFoldDB" id="A0A835UCA2"/>